<dbReference type="EMBL" id="JACIBV010000002">
    <property type="protein sequence ID" value="MBB3732983.1"/>
    <property type="molecule type" value="Genomic_DNA"/>
</dbReference>
<dbReference type="RefSeq" id="WP_246453698.1">
    <property type="nucleotide sequence ID" value="NZ_JACIBV010000002.1"/>
</dbReference>
<keyword evidence="3" id="KW-1185">Reference proteome</keyword>
<dbReference type="SUPFAM" id="SSF46785">
    <property type="entry name" value="Winged helix' DNA-binding domain"/>
    <property type="match status" value="1"/>
</dbReference>
<dbReference type="Gene3D" id="1.10.10.10">
    <property type="entry name" value="Winged helix-like DNA-binding domain superfamily/Winged helix DNA-binding domain"/>
    <property type="match status" value="1"/>
</dbReference>
<feature type="domain" description="HTH marR-type" evidence="1">
    <location>
        <begin position="59"/>
        <end position="107"/>
    </location>
</feature>
<dbReference type="GeneID" id="95394968"/>
<evidence type="ECO:0000313" key="3">
    <source>
        <dbReference type="Proteomes" id="UP000579945"/>
    </source>
</evidence>
<sequence>MIDNGPLSMRAATSHQFRKKITGKTFRLTSFVRQDRLRYTRQTMDNAADRRSAWTFLTNHARVLLAVAADPHVRMRDMAAKIGITERAAQGIVADLVEAGYLERIRVGRRNHYQIRPDQHFRHPAEADMPVQVLIDMFTHRDLPSGGLRKASEPVLT</sequence>
<dbReference type="Pfam" id="PF12802">
    <property type="entry name" value="MarR_2"/>
    <property type="match status" value="1"/>
</dbReference>
<protein>
    <recommendedName>
        <fullName evidence="1">HTH marR-type domain-containing protein</fullName>
    </recommendedName>
</protein>
<organism evidence="2 3">
    <name type="scientific">Nonomuraea dietziae</name>
    <dbReference type="NCBI Taxonomy" id="65515"/>
    <lineage>
        <taxon>Bacteria</taxon>
        <taxon>Bacillati</taxon>
        <taxon>Actinomycetota</taxon>
        <taxon>Actinomycetes</taxon>
        <taxon>Streptosporangiales</taxon>
        <taxon>Streptosporangiaceae</taxon>
        <taxon>Nonomuraea</taxon>
    </lineage>
</organism>
<comment type="caution">
    <text evidence="2">The sequence shown here is derived from an EMBL/GenBank/DDBJ whole genome shotgun (WGS) entry which is preliminary data.</text>
</comment>
<dbReference type="InterPro" id="IPR036390">
    <property type="entry name" value="WH_DNA-bd_sf"/>
</dbReference>
<dbReference type="AlphaFoldDB" id="A0A7W5YFJ0"/>
<proteinExistence type="predicted"/>
<dbReference type="Proteomes" id="UP000579945">
    <property type="component" value="Unassembled WGS sequence"/>
</dbReference>
<reference evidence="2 3" key="1">
    <citation type="submission" date="2020-08" db="EMBL/GenBank/DDBJ databases">
        <title>Sequencing the genomes of 1000 actinobacteria strains.</title>
        <authorList>
            <person name="Klenk H.-P."/>
        </authorList>
    </citation>
    <scope>NUCLEOTIDE SEQUENCE [LARGE SCALE GENOMIC DNA]</scope>
    <source>
        <strain evidence="2 3">DSM 44320</strain>
    </source>
</reference>
<name>A0A7W5YFJ0_9ACTN</name>
<gene>
    <name evidence="2" type="ORF">FHR33_008930</name>
</gene>
<dbReference type="InterPro" id="IPR000835">
    <property type="entry name" value="HTH_MarR-typ"/>
</dbReference>
<accession>A0A7W5YFJ0</accession>
<dbReference type="InterPro" id="IPR036388">
    <property type="entry name" value="WH-like_DNA-bd_sf"/>
</dbReference>
<evidence type="ECO:0000313" key="2">
    <source>
        <dbReference type="EMBL" id="MBB3732983.1"/>
    </source>
</evidence>
<evidence type="ECO:0000259" key="1">
    <source>
        <dbReference type="Pfam" id="PF12802"/>
    </source>
</evidence>
<dbReference type="GO" id="GO:0003700">
    <property type="term" value="F:DNA-binding transcription factor activity"/>
    <property type="evidence" value="ECO:0007669"/>
    <property type="project" value="InterPro"/>
</dbReference>